<name>A0AAE1DA52_9GAST</name>
<comment type="caution">
    <text evidence="2">The sequence shown here is derived from an EMBL/GenBank/DDBJ whole genome shotgun (WGS) entry which is preliminary data.</text>
</comment>
<evidence type="ECO:0000313" key="2">
    <source>
        <dbReference type="EMBL" id="KAK3762902.1"/>
    </source>
</evidence>
<keyword evidence="3" id="KW-1185">Reference proteome</keyword>
<evidence type="ECO:0000256" key="1">
    <source>
        <dbReference type="SAM" id="MobiDB-lite"/>
    </source>
</evidence>
<accession>A0AAE1DA52</accession>
<organism evidence="2 3">
    <name type="scientific">Elysia crispata</name>
    <name type="common">lettuce slug</name>
    <dbReference type="NCBI Taxonomy" id="231223"/>
    <lineage>
        <taxon>Eukaryota</taxon>
        <taxon>Metazoa</taxon>
        <taxon>Spiralia</taxon>
        <taxon>Lophotrochozoa</taxon>
        <taxon>Mollusca</taxon>
        <taxon>Gastropoda</taxon>
        <taxon>Heterobranchia</taxon>
        <taxon>Euthyneura</taxon>
        <taxon>Panpulmonata</taxon>
        <taxon>Sacoglossa</taxon>
        <taxon>Placobranchoidea</taxon>
        <taxon>Plakobranchidae</taxon>
        <taxon>Elysia</taxon>
    </lineage>
</organism>
<evidence type="ECO:0000313" key="3">
    <source>
        <dbReference type="Proteomes" id="UP001283361"/>
    </source>
</evidence>
<dbReference type="Proteomes" id="UP001283361">
    <property type="component" value="Unassembled WGS sequence"/>
</dbReference>
<dbReference type="AlphaFoldDB" id="A0AAE1DA52"/>
<sequence length="84" mass="9303">MNPTDHSLKICKKYLKQLASGMQQRAGRPTDLAGDQSYEAKCFCNACDRRFPATMKYPVSPLLHPDSRKGLNPGSLVESGTRFA</sequence>
<gene>
    <name evidence="2" type="ORF">RRG08_051055</name>
</gene>
<feature type="region of interest" description="Disordered" evidence="1">
    <location>
        <begin position="62"/>
        <end position="84"/>
    </location>
</feature>
<protein>
    <submittedName>
        <fullName evidence="2">Uncharacterized protein</fullName>
    </submittedName>
</protein>
<dbReference type="EMBL" id="JAWDGP010004628">
    <property type="protein sequence ID" value="KAK3762902.1"/>
    <property type="molecule type" value="Genomic_DNA"/>
</dbReference>
<reference evidence="2" key="1">
    <citation type="journal article" date="2023" name="G3 (Bethesda)">
        <title>A reference genome for the long-term kleptoplast-retaining sea slug Elysia crispata morphotype clarki.</title>
        <authorList>
            <person name="Eastman K.E."/>
            <person name="Pendleton A.L."/>
            <person name="Shaikh M.A."/>
            <person name="Suttiyut T."/>
            <person name="Ogas R."/>
            <person name="Tomko P."/>
            <person name="Gavelis G."/>
            <person name="Widhalm J.R."/>
            <person name="Wisecaver J.H."/>
        </authorList>
    </citation>
    <scope>NUCLEOTIDE SEQUENCE</scope>
    <source>
        <strain evidence="2">ECLA1</strain>
    </source>
</reference>
<proteinExistence type="predicted"/>